<evidence type="ECO:0008006" key="4">
    <source>
        <dbReference type="Google" id="ProtNLM"/>
    </source>
</evidence>
<feature type="transmembrane region" description="Helical" evidence="1">
    <location>
        <begin position="17"/>
        <end position="36"/>
    </location>
</feature>
<feature type="transmembrane region" description="Helical" evidence="1">
    <location>
        <begin position="70"/>
        <end position="94"/>
    </location>
</feature>
<dbReference type="RefSeq" id="WP_345577762.1">
    <property type="nucleotide sequence ID" value="NZ_BAABLV010000005.1"/>
</dbReference>
<organism evidence="2 3">
    <name type="scientific">Tessaracoccus lubricantis</name>
    <dbReference type="NCBI Taxonomy" id="545543"/>
    <lineage>
        <taxon>Bacteria</taxon>
        <taxon>Bacillati</taxon>
        <taxon>Actinomycetota</taxon>
        <taxon>Actinomycetes</taxon>
        <taxon>Propionibacteriales</taxon>
        <taxon>Propionibacteriaceae</taxon>
        <taxon>Tessaracoccus</taxon>
    </lineage>
</organism>
<dbReference type="EMBL" id="BAABLV010000005">
    <property type="protein sequence ID" value="GAA4889512.1"/>
    <property type="molecule type" value="Genomic_DNA"/>
</dbReference>
<protein>
    <recommendedName>
        <fullName evidence="4">DUF4175 domain-containing protein</fullName>
    </recommendedName>
</protein>
<feature type="transmembrane region" description="Helical" evidence="1">
    <location>
        <begin position="42"/>
        <end position="63"/>
    </location>
</feature>
<accession>A0ABP9EZF2</accession>
<keyword evidence="1" id="KW-0812">Transmembrane</keyword>
<dbReference type="Proteomes" id="UP001501521">
    <property type="component" value="Unassembled WGS sequence"/>
</dbReference>
<evidence type="ECO:0000256" key="1">
    <source>
        <dbReference type="SAM" id="Phobius"/>
    </source>
</evidence>
<gene>
    <name evidence="2" type="ORF">GCM10025789_02410</name>
</gene>
<keyword evidence="1" id="KW-0472">Membrane</keyword>
<comment type="caution">
    <text evidence="2">The sequence shown here is derived from an EMBL/GenBank/DDBJ whole genome shotgun (WGS) entry which is preliminary data.</text>
</comment>
<sequence length="96" mass="10116">MKEASAAQGHTEAWKRALGIVGLAAHLVVGYLYLTAGLVVPGAWLVVFLAIWVVLLVVAIRLLRDRPLWVLLVPVVALGILIGGVTLGGVLLGWTA</sequence>
<proteinExistence type="predicted"/>
<keyword evidence="1" id="KW-1133">Transmembrane helix</keyword>
<name>A0ABP9EZF2_9ACTN</name>
<keyword evidence="3" id="KW-1185">Reference proteome</keyword>
<evidence type="ECO:0000313" key="2">
    <source>
        <dbReference type="EMBL" id="GAA4889512.1"/>
    </source>
</evidence>
<evidence type="ECO:0000313" key="3">
    <source>
        <dbReference type="Proteomes" id="UP001501521"/>
    </source>
</evidence>
<reference evidence="3" key="1">
    <citation type="journal article" date="2019" name="Int. J. Syst. Evol. Microbiol.">
        <title>The Global Catalogue of Microorganisms (GCM) 10K type strain sequencing project: providing services to taxonomists for standard genome sequencing and annotation.</title>
        <authorList>
            <consortium name="The Broad Institute Genomics Platform"/>
            <consortium name="The Broad Institute Genome Sequencing Center for Infectious Disease"/>
            <person name="Wu L."/>
            <person name="Ma J."/>
        </authorList>
    </citation>
    <scope>NUCLEOTIDE SEQUENCE [LARGE SCALE GENOMIC DNA]</scope>
    <source>
        <strain evidence="3">JCM 19125</strain>
    </source>
</reference>